<sequence>MPEEYRRSALVPIFKNKGDMQSFGNDRGTKVDESCNEILGKSSQSYTERENVHGHMGPCSQQQNICL</sequence>
<keyword evidence="3" id="KW-1185">Reference proteome</keyword>
<dbReference type="Proteomes" id="UP001469553">
    <property type="component" value="Unassembled WGS sequence"/>
</dbReference>
<name>A0ABV0XVR3_9TELE</name>
<protein>
    <submittedName>
        <fullName evidence="2">Uncharacterized protein</fullName>
    </submittedName>
</protein>
<evidence type="ECO:0000313" key="3">
    <source>
        <dbReference type="Proteomes" id="UP001469553"/>
    </source>
</evidence>
<feature type="region of interest" description="Disordered" evidence="1">
    <location>
        <begin position="48"/>
        <end position="67"/>
    </location>
</feature>
<comment type="caution">
    <text evidence="2">The sequence shown here is derived from an EMBL/GenBank/DDBJ whole genome shotgun (WGS) entry which is preliminary data.</text>
</comment>
<proteinExistence type="predicted"/>
<reference evidence="2 3" key="1">
    <citation type="submission" date="2021-06" db="EMBL/GenBank/DDBJ databases">
        <authorList>
            <person name="Palmer J.M."/>
        </authorList>
    </citation>
    <scope>NUCLEOTIDE SEQUENCE [LARGE SCALE GENOMIC DNA]</scope>
    <source>
        <strain evidence="2 3">AS_MEX2019</strain>
        <tissue evidence="2">Muscle</tissue>
    </source>
</reference>
<dbReference type="EMBL" id="JAHRIP010013858">
    <property type="protein sequence ID" value="MEQ2285561.1"/>
    <property type="molecule type" value="Genomic_DNA"/>
</dbReference>
<organism evidence="2 3">
    <name type="scientific">Ameca splendens</name>
    <dbReference type="NCBI Taxonomy" id="208324"/>
    <lineage>
        <taxon>Eukaryota</taxon>
        <taxon>Metazoa</taxon>
        <taxon>Chordata</taxon>
        <taxon>Craniata</taxon>
        <taxon>Vertebrata</taxon>
        <taxon>Euteleostomi</taxon>
        <taxon>Actinopterygii</taxon>
        <taxon>Neopterygii</taxon>
        <taxon>Teleostei</taxon>
        <taxon>Neoteleostei</taxon>
        <taxon>Acanthomorphata</taxon>
        <taxon>Ovalentaria</taxon>
        <taxon>Atherinomorphae</taxon>
        <taxon>Cyprinodontiformes</taxon>
        <taxon>Goodeidae</taxon>
        <taxon>Ameca</taxon>
    </lineage>
</organism>
<evidence type="ECO:0000313" key="2">
    <source>
        <dbReference type="EMBL" id="MEQ2285561.1"/>
    </source>
</evidence>
<accession>A0ABV0XVR3</accession>
<gene>
    <name evidence="2" type="ORF">AMECASPLE_033199</name>
</gene>
<evidence type="ECO:0000256" key="1">
    <source>
        <dbReference type="SAM" id="MobiDB-lite"/>
    </source>
</evidence>